<name>A0A8S5TI76_9CAUD</name>
<evidence type="ECO:0000313" key="1">
    <source>
        <dbReference type="EMBL" id="DAF62466.1"/>
    </source>
</evidence>
<protein>
    <submittedName>
        <fullName evidence="1">Uncharacterized protein</fullName>
    </submittedName>
</protein>
<proteinExistence type="predicted"/>
<dbReference type="InterPro" id="IPR039470">
    <property type="entry name" value="Nuc_deoxyri_tr2"/>
</dbReference>
<organism evidence="1">
    <name type="scientific">Myoviridae sp. ctIty1</name>
    <dbReference type="NCBI Taxonomy" id="2827673"/>
    <lineage>
        <taxon>Viruses</taxon>
        <taxon>Duplodnaviria</taxon>
        <taxon>Heunggongvirae</taxon>
        <taxon>Uroviricota</taxon>
        <taxon>Caudoviricetes</taxon>
    </lineage>
</organism>
<dbReference type="Gene3D" id="3.40.50.450">
    <property type="match status" value="1"/>
</dbReference>
<sequence length="185" mass="21465">MLFNTPDISISPTSATPIPAPNRVPIAETKVTVVDMVTVFLGGTCNGSKWRDKFIPMLNSRFDPFNPVVDDWNEEAQREEEYHKANDEYLVYCITPKMTGFFSIVEMIHSMHVRPYTTFVCFLNEDDGSKFTIPQMKSIDATVKLLEKFEVKTFTSLEDMSNYMNNMYDDSGIDHRRRERFYNGR</sequence>
<dbReference type="EMBL" id="BK032823">
    <property type="protein sequence ID" value="DAF62466.1"/>
    <property type="molecule type" value="Genomic_DNA"/>
</dbReference>
<reference evidence="1" key="1">
    <citation type="journal article" date="2021" name="Proc. Natl. Acad. Sci. U.S.A.">
        <title>A Catalog of Tens of Thousands of Viruses from Human Metagenomes Reveals Hidden Associations with Chronic Diseases.</title>
        <authorList>
            <person name="Tisza M.J."/>
            <person name="Buck C.B."/>
        </authorList>
    </citation>
    <scope>NUCLEOTIDE SEQUENCE</scope>
    <source>
        <strain evidence="1">CtIty1</strain>
    </source>
</reference>
<dbReference type="Pfam" id="PF15891">
    <property type="entry name" value="Nuc_deoxyri_tr2"/>
    <property type="match status" value="1"/>
</dbReference>
<accession>A0A8S5TI76</accession>